<proteinExistence type="predicted"/>
<comment type="caution">
    <text evidence="1">The sequence shown here is derived from an EMBL/GenBank/DDBJ whole genome shotgun (WGS) entry which is preliminary data.</text>
</comment>
<keyword evidence="2" id="KW-1185">Reference proteome</keyword>
<sequence length="149" mass="16797">MATLSLPVLLGPIETSSALVFGIELQQRLRDSVPVISASASFTFLVRSHPPTTHDPDSRHRHVLLYSGACLLSFFAQGMARMSHTWWRRWDCWRLTISAMGHYITECWGVGFSSNALLMWMPSILGSLKRPSLRKILDPQHESSMALTE</sequence>
<evidence type="ECO:0000313" key="2">
    <source>
        <dbReference type="Proteomes" id="UP001367508"/>
    </source>
</evidence>
<dbReference type="AlphaFoldDB" id="A0AAN9R0X2"/>
<dbReference type="Proteomes" id="UP001367508">
    <property type="component" value="Unassembled WGS sequence"/>
</dbReference>
<protein>
    <submittedName>
        <fullName evidence="1">Uncharacterized protein</fullName>
    </submittedName>
</protein>
<accession>A0AAN9R0X2</accession>
<dbReference type="EMBL" id="JAYMYQ010000002">
    <property type="protein sequence ID" value="KAK7350058.1"/>
    <property type="molecule type" value="Genomic_DNA"/>
</dbReference>
<name>A0AAN9R0X2_CANGL</name>
<organism evidence="1 2">
    <name type="scientific">Canavalia gladiata</name>
    <name type="common">Sword bean</name>
    <name type="synonym">Dolichos gladiatus</name>
    <dbReference type="NCBI Taxonomy" id="3824"/>
    <lineage>
        <taxon>Eukaryota</taxon>
        <taxon>Viridiplantae</taxon>
        <taxon>Streptophyta</taxon>
        <taxon>Embryophyta</taxon>
        <taxon>Tracheophyta</taxon>
        <taxon>Spermatophyta</taxon>
        <taxon>Magnoliopsida</taxon>
        <taxon>eudicotyledons</taxon>
        <taxon>Gunneridae</taxon>
        <taxon>Pentapetalae</taxon>
        <taxon>rosids</taxon>
        <taxon>fabids</taxon>
        <taxon>Fabales</taxon>
        <taxon>Fabaceae</taxon>
        <taxon>Papilionoideae</taxon>
        <taxon>50 kb inversion clade</taxon>
        <taxon>NPAAA clade</taxon>
        <taxon>indigoferoid/millettioid clade</taxon>
        <taxon>Phaseoleae</taxon>
        <taxon>Canavalia</taxon>
    </lineage>
</organism>
<evidence type="ECO:0000313" key="1">
    <source>
        <dbReference type="EMBL" id="KAK7350058.1"/>
    </source>
</evidence>
<gene>
    <name evidence="1" type="ORF">VNO77_08130</name>
</gene>
<reference evidence="1 2" key="1">
    <citation type="submission" date="2024-01" db="EMBL/GenBank/DDBJ databases">
        <title>The genomes of 5 underutilized Papilionoideae crops provide insights into root nodulation and disease resistanc.</title>
        <authorList>
            <person name="Jiang F."/>
        </authorList>
    </citation>
    <scope>NUCLEOTIDE SEQUENCE [LARGE SCALE GENOMIC DNA]</scope>
    <source>
        <strain evidence="1">LVBAO_FW01</strain>
        <tissue evidence="1">Leaves</tissue>
    </source>
</reference>